<dbReference type="InterPro" id="IPR013083">
    <property type="entry name" value="Znf_RING/FYVE/PHD"/>
</dbReference>
<reference evidence="6" key="1">
    <citation type="journal article" date="2021" name="Nat. Commun.">
        <title>Genetic determinants of endophytism in the Arabidopsis root mycobiome.</title>
        <authorList>
            <person name="Mesny F."/>
            <person name="Miyauchi S."/>
            <person name="Thiergart T."/>
            <person name="Pickel B."/>
            <person name="Atanasova L."/>
            <person name="Karlsson M."/>
            <person name="Huettel B."/>
            <person name="Barry K.W."/>
            <person name="Haridas S."/>
            <person name="Chen C."/>
            <person name="Bauer D."/>
            <person name="Andreopoulos W."/>
            <person name="Pangilinan J."/>
            <person name="LaButti K."/>
            <person name="Riley R."/>
            <person name="Lipzen A."/>
            <person name="Clum A."/>
            <person name="Drula E."/>
            <person name="Henrissat B."/>
            <person name="Kohler A."/>
            <person name="Grigoriev I.V."/>
            <person name="Martin F.M."/>
            <person name="Hacquard S."/>
        </authorList>
    </citation>
    <scope>NUCLEOTIDE SEQUENCE</scope>
    <source>
        <strain evidence="6">MPI-SDFR-AT-0120</strain>
    </source>
</reference>
<keyword evidence="2 4" id="KW-0863">Zinc-finger</keyword>
<dbReference type="Proteomes" id="UP000813461">
    <property type="component" value="Unassembled WGS sequence"/>
</dbReference>
<feature type="domain" description="RING-type" evidence="5">
    <location>
        <begin position="26"/>
        <end position="95"/>
    </location>
</feature>
<dbReference type="AlphaFoldDB" id="A0A8K0VX33"/>
<proteinExistence type="predicted"/>
<keyword evidence="1" id="KW-0479">Metal-binding</keyword>
<dbReference type="SUPFAM" id="SSF57850">
    <property type="entry name" value="RING/U-box"/>
    <property type="match status" value="1"/>
</dbReference>
<keyword evidence="7" id="KW-1185">Reference proteome</keyword>
<dbReference type="PROSITE" id="PS00518">
    <property type="entry name" value="ZF_RING_1"/>
    <property type="match status" value="1"/>
</dbReference>
<accession>A0A8K0VX33</accession>
<dbReference type="InterPro" id="IPR001841">
    <property type="entry name" value="Znf_RING"/>
</dbReference>
<dbReference type="Pfam" id="PF00097">
    <property type="entry name" value="zf-C3HC4"/>
    <property type="match status" value="1"/>
</dbReference>
<dbReference type="InterPro" id="IPR017907">
    <property type="entry name" value="Znf_RING_CS"/>
</dbReference>
<protein>
    <recommendedName>
        <fullName evidence="5">RING-type domain-containing protein</fullName>
    </recommendedName>
</protein>
<evidence type="ECO:0000256" key="1">
    <source>
        <dbReference type="ARBA" id="ARBA00022723"/>
    </source>
</evidence>
<evidence type="ECO:0000256" key="4">
    <source>
        <dbReference type="PROSITE-ProRule" id="PRU00175"/>
    </source>
</evidence>
<keyword evidence="3" id="KW-0862">Zinc</keyword>
<dbReference type="OrthoDB" id="6270329at2759"/>
<organism evidence="6 7">
    <name type="scientific">Paraphoma chrysanthemicola</name>
    <dbReference type="NCBI Taxonomy" id="798071"/>
    <lineage>
        <taxon>Eukaryota</taxon>
        <taxon>Fungi</taxon>
        <taxon>Dikarya</taxon>
        <taxon>Ascomycota</taxon>
        <taxon>Pezizomycotina</taxon>
        <taxon>Dothideomycetes</taxon>
        <taxon>Pleosporomycetidae</taxon>
        <taxon>Pleosporales</taxon>
        <taxon>Pleosporineae</taxon>
        <taxon>Phaeosphaeriaceae</taxon>
        <taxon>Paraphoma</taxon>
    </lineage>
</organism>
<evidence type="ECO:0000313" key="7">
    <source>
        <dbReference type="Proteomes" id="UP000813461"/>
    </source>
</evidence>
<evidence type="ECO:0000256" key="2">
    <source>
        <dbReference type="ARBA" id="ARBA00022771"/>
    </source>
</evidence>
<dbReference type="Gene3D" id="3.30.40.10">
    <property type="entry name" value="Zinc/RING finger domain, C3HC4 (zinc finger)"/>
    <property type="match status" value="1"/>
</dbReference>
<dbReference type="EMBL" id="JAGMVJ010000013">
    <property type="protein sequence ID" value="KAH7083690.1"/>
    <property type="molecule type" value="Genomic_DNA"/>
</dbReference>
<evidence type="ECO:0000256" key="3">
    <source>
        <dbReference type="ARBA" id="ARBA00022833"/>
    </source>
</evidence>
<gene>
    <name evidence="6" type="ORF">FB567DRAFT_561697</name>
</gene>
<dbReference type="InterPro" id="IPR018957">
    <property type="entry name" value="Znf_C3HC4_RING-type"/>
</dbReference>
<name>A0A8K0VX33_9PLEO</name>
<dbReference type="GO" id="GO:0008270">
    <property type="term" value="F:zinc ion binding"/>
    <property type="evidence" value="ECO:0007669"/>
    <property type="project" value="UniProtKB-KW"/>
</dbReference>
<evidence type="ECO:0000259" key="5">
    <source>
        <dbReference type="PROSITE" id="PS50089"/>
    </source>
</evidence>
<dbReference type="SMART" id="SM00184">
    <property type="entry name" value="RING"/>
    <property type="match status" value="1"/>
</dbReference>
<evidence type="ECO:0000313" key="6">
    <source>
        <dbReference type="EMBL" id="KAH7083690.1"/>
    </source>
</evidence>
<sequence length="336" mass="38224">MILYQDFVDGVLAIFPAGTVPDGPRCPICSGVYGQAGLGPSTALGFLNELPGAGPKPFIQHVVEPVTTACGHTYCTLCISAWLNTHVPANCPMCRRDIVLSQELRDWDDNSWLHDHDPAIEGLSISTRAESPRIEEIFGIVSMSTRELLKTKEEEMPFTWNVPDMLDDLPKIMVIIARRFHYQSRREVVPPDLSFMRLHNPVSRVSRRTTPGIDSLYHLSRFDAPLSKHPDTIELYERLRTEIKALEGNLKFYKGECWNWTIPSMWLYKPVRRTMKGANGGMKETRWWQYVQLVIKALLVWQCYCKRVDELMAGAYQGVAVDQARAQEGVTAYHVE</sequence>
<comment type="caution">
    <text evidence="6">The sequence shown here is derived from an EMBL/GenBank/DDBJ whole genome shotgun (WGS) entry which is preliminary data.</text>
</comment>
<dbReference type="PROSITE" id="PS50089">
    <property type="entry name" value="ZF_RING_2"/>
    <property type="match status" value="1"/>
</dbReference>